<dbReference type="SUPFAM" id="SSF48498">
    <property type="entry name" value="Tetracyclin repressor-like, C-terminal domain"/>
    <property type="match status" value="1"/>
</dbReference>
<dbReference type="RefSeq" id="WP_111168210.1">
    <property type="nucleotide sequence ID" value="NZ_POUA01000108.1"/>
</dbReference>
<gene>
    <name evidence="6" type="ORF">C1I98_15730</name>
</gene>
<evidence type="ECO:0000313" key="6">
    <source>
        <dbReference type="EMBL" id="PZG45315.1"/>
    </source>
</evidence>
<dbReference type="AlphaFoldDB" id="A0A2W2GZI0"/>
<dbReference type="Proteomes" id="UP000248544">
    <property type="component" value="Unassembled WGS sequence"/>
</dbReference>
<evidence type="ECO:0000256" key="3">
    <source>
        <dbReference type="ARBA" id="ARBA00023163"/>
    </source>
</evidence>
<protein>
    <submittedName>
        <fullName evidence="6">TetR family transcriptional regulator</fullName>
    </submittedName>
</protein>
<dbReference type="InterPro" id="IPR039536">
    <property type="entry name" value="TetR_C_Proteobacteria"/>
</dbReference>
<dbReference type="InterPro" id="IPR001647">
    <property type="entry name" value="HTH_TetR"/>
</dbReference>
<dbReference type="InterPro" id="IPR009057">
    <property type="entry name" value="Homeodomain-like_sf"/>
</dbReference>
<keyword evidence="7" id="KW-1185">Reference proteome</keyword>
<dbReference type="Pfam" id="PF14246">
    <property type="entry name" value="TetR_C_7"/>
    <property type="match status" value="1"/>
</dbReference>
<keyword evidence="2 4" id="KW-0238">DNA-binding</keyword>
<proteinExistence type="predicted"/>
<dbReference type="GO" id="GO:0000976">
    <property type="term" value="F:transcription cis-regulatory region binding"/>
    <property type="evidence" value="ECO:0007669"/>
    <property type="project" value="TreeGrafter"/>
</dbReference>
<evidence type="ECO:0000259" key="5">
    <source>
        <dbReference type="PROSITE" id="PS50977"/>
    </source>
</evidence>
<dbReference type="InterPro" id="IPR050109">
    <property type="entry name" value="HTH-type_TetR-like_transc_reg"/>
</dbReference>
<dbReference type="Gene3D" id="1.10.357.10">
    <property type="entry name" value="Tetracycline Repressor, domain 2"/>
    <property type="match status" value="1"/>
</dbReference>
<dbReference type="GO" id="GO:0003700">
    <property type="term" value="F:DNA-binding transcription factor activity"/>
    <property type="evidence" value="ECO:0007669"/>
    <property type="project" value="TreeGrafter"/>
</dbReference>
<dbReference type="Pfam" id="PF00440">
    <property type="entry name" value="TetR_N"/>
    <property type="match status" value="1"/>
</dbReference>
<dbReference type="InterPro" id="IPR036271">
    <property type="entry name" value="Tet_transcr_reg_TetR-rel_C_sf"/>
</dbReference>
<reference evidence="6 7" key="1">
    <citation type="submission" date="2018-01" db="EMBL/GenBank/DDBJ databases">
        <title>Draft genome sequence of Sphaerisporangium sp. 7K107.</title>
        <authorList>
            <person name="Sahin N."/>
            <person name="Saygin H."/>
            <person name="Ay H."/>
        </authorList>
    </citation>
    <scope>NUCLEOTIDE SEQUENCE [LARGE SCALE GENOMIC DNA]</scope>
    <source>
        <strain evidence="6 7">7K107</strain>
    </source>
</reference>
<evidence type="ECO:0000256" key="4">
    <source>
        <dbReference type="PROSITE-ProRule" id="PRU00335"/>
    </source>
</evidence>
<evidence type="ECO:0000313" key="7">
    <source>
        <dbReference type="Proteomes" id="UP000248544"/>
    </source>
</evidence>
<comment type="caution">
    <text evidence="6">The sequence shown here is derived from an EMBL/GenBank/DDBJ whole genome shotgun (WGS) entry which is preliminary data.</text>
</comment>
<dbReference type="PANTHER" id="PTHR30055:SF146">
    <property type="entry name" value="HTH-TYPE TRANSCRIPTIONAL DUAL REGULATOR CECR"/>
    <property type="match status" value="1"/>
</dbReference>
<dbReference type="FunFam" id="1.10.10.60:FF:000141">
    <property type="entry name" value="TetR family transcriptional regulator"/>
    <property type="match status" value="1"/>
</dbReference>
<feature type="domain" description="HTH tetR-type" evidence="5">
    <location>
        <begin position="12"/>
        <end position="72"/>
    </location>
</feature>
<feature type="DNA-binding region" description="H-T-H motif" evidence="4">
    <location>
        <begin position="35"/>
        <end position="54"/>
    </location>
</feature>
<accession>A0A2W2GZI0</accession>
<dbReference type="EMBL" id="POUA01000108">
    <property type="protein sequence ID" value="PZG45315.1"/>
    <property type="molecule type" value="Genomic_DNA"/>
</dbReference>
<sequence length="215" mass="23319">MTDIDGEAGRTARKRGQIAEAAMAVFLRNGYVGASMDEVAALAGASKQTVYKHFTDKKQLFTHIVLATTAEVDALVKVVAATLDEGDDPAKDLRRLARAFLDALLRPEVLRLRRLVIAEADRFPELGRAWYEGGFERVLTTLTTCFERLAARGRLSLDDAGLAADHLVGLLLWIPVNRAMFYGSEAGDVADAERDRLADAAVAAFLRAYGPADGP</sequence>
<dbReference type="PANTHER" id="PTHR30055">
    <property type="entry name" value="HTH-TYPE TRANSCRIPTIONAL REGULATOR RUTR"/>
    <property type="match status" value="1"/>
</dbReference>
<dbReference type="PROSITE" id="PS50977">
    <property type="entry name" value="HTH_TETR_2"/>
    <property type="match status" value="1"/>
</dbReference>
<dbReference type="SUPFAM" id="SSF46689">
    <property type="entry name" value="Homeodomain-like"/>
    <property type="match status" value="1"/>
</dbReference>
<name>A0A2W2GZI0_9ACTN</name>
<keyword evidence="3" id="KW-0804">Transcription</keyword>
<keyword evidence="1" id="KW-0805">Transcription regulation</keyword>
<evidence type="ECO:0000256" key="2">
    <source>
        <dbReference type="ARBA" id="ARBA00023125"/>
    </source>
</evidence>
<dbReference type="GO" id="GO:0045892">
    <property type="term" value="P:negative regulation of DNA-templated transcription"/>
    <property type="evidence" value="ECO:0007669"/>
    <property type="project" value="UniProtKB-ARBA"/>
</dbReference>
<dbReference type="PRINTS" id="PR00455">
    <property type="entry name" value="HTHTETR"/>
</dbReference>
<organism evidence="6 7">
    <name type="scientific">Spongiactinospora gelatinilytica</name>
    <dbReference type="NCBI Taxonomy" id="2666298"/>
    <lineage>
        <taxon>Bacteria</taxon>
        <taxon>Bacillati</taxon>
        <taxon>Actinomycetota</taxon>
        <taxon>Actinomycetes</taxon>
        <taxon>Streptosporangiales</taxon>
        <taxon>Streptosporangiaceae</taxon>
        <taxon>Spongiactinospora</taxon>
    </lineage>
</organism>
<evidence type="ECO:0000256" key="1">
    <source>
        <dbReference type="ARBA" id="ARBA00023015"/>
    </source>
</evidence>